<dbReference type="AlphaFoldDB" id="A0A645EL94"/>
<protein>
    <submittedName>
        <fullName evidence="1">Uncharacterized protein</fullName>
    </submittedName>
</protein>
<organism evidence="1">
    <name type="scientific">bioreactor metagenome</name>
    <dbReference type="NCBI Taxonomy" id="1076179"/>
    <lineage>
        <taxon>unclassified sequences</taxon>
        <taxon>metagenomes</taxon>
        <taxon>ecological metagenomes</taxon>
    </lineage>
</organism>
<reference evidence="1" key="1">
    <citation type="submission" date="2019-08" db="EMBL/GenBank/DDBJ databases">
        <authorList>
            <person name="Kucharzyk K."/>
            <person name="Murdoch R.W."/>
            <person name="Higgins S."/>
            <person name="Loffler F."/>
        </authorList>
    </citation>
    <scope>NUCLEOTIDE SEQUENCE</scope>
</reference>
<sequence>MLAGRAGSAALDASRIAAVVAADPFVEIDVEPVLEHEVDLQPVAEILATLEAETRGAQQAAIDLVAPLLAAGIDAGDTDIEDAVDLDILLRDNRCAKRGGHCQGDDFLFQLSTPPQTN</sequence>
<comment type="caution">
    <text evidence="1">The sequence shown here is derived from an EMBL/GenBank/DDBJ whole genome shotgun (WGS) entry which is preliminary data.</text>
</comment>
<accession>A0A645EL94</accession>
<dbReference type="EMBL" id="VSSQ01048713">
    <property type="protein sequence ID" value="MPN02761.1"/>
    <property type="molecule type" value="Genomic_DNA"/>
</dbReference>
<evidence type="ECO:0000313" key="1">
    <source>
        <dbReference type="EMBL" id="MPN02761.1"/>
    </source>
</evidence>
<name>A0A645EL94_9ZZZZ</name>
<gene>
    <name evidence="1" type="ORF">SDC9_149977</name>
</gene>
<proteinExistence type="predicted"/>